<dbReference type="AlphaFoldDB" id="A0A2G3PFZ7"/>
<dbReference type="SMART" id="SM00257">
    <property type="entry name" value="LysM"/>
    <property type="match status" value="1"/>
</dbReference>
<keyword evidence="2" id="KW-1133">Transmembrane helix</keyword>
<dbReference type="CDD" id="cd00118">
    <property type="entry name" value="LysM"/>
    <property type="match status" value="1"/>
</dbReference>
<protein>
    <submittedName>
        <fullName evidence="4">Peptidoglycan-binding protein</fullName>
    </submittedName>
</protein>
<feature type="domain" description="LysM" evidence="3">
    <location>
        <begin position="119"/>
        <end position="168"/>
    </location>
</feature>
<sequence length="173" mass="18334">MTAATTISRPAAERPRRRLARVGGPVASDQYRTARARVDSTRRPADRRLAADRRVVVGCPEPGSSAPSAAVAERDVYFRRRAWAGAAVAGIGLMMLVLFLMFFGRVVESGAAPANTGTAVVHVQSGESLGDIASRIAPEMPTEAVVEKIMDLNAMSNSALSPGQSLVTPIYAR</sequence>
<proteinExistence type="predicted"/>
<reference evidence="4 5" key="1">
    <citation type="submission" date="2017-10" db="EMBL/GenBank/DDBJ databases">
        <title>The draft genome sequence of Williamsia sp. BULT 1.1 isolated from the semi-arid grassland soils from South Africa.</title>
        <authorList>
            <person name="Kabwe M.H."/>
            <person name="Govender N."/>
            <person name="Mutseka Lunga P."/>
            <person name="Vikram S."/>
            <person name="Makhalanyane T.P."/>
        </authorList>
    </citation>
    <scope>NUCLEOTIDE SEQUENCE [LARGE SCALE GENOMIC DNA]</scope>
    <source>
        <strain evidence="4 5">BULT 1.1</strain>
    </source>
</reference>
<dbReference type="Proteomes" id="UP000225108">
    <property type="component" value="Unassembled WGS sequence"/>
</dbReference>
<dbReference type="Gene3D" id="3.10.350.10">
    <property type="entry name" value="LysM domain"/>
    <property type="match status" value="1"/>
</dbReference>
<dbReference type="Pfam" id="PF01476">
    <property type="entry name" value="LysM"/>
    <property type="match status" value="1"/>
</dbReference>
<dbReference type="InterPro" id="IPR018392">
    <property type="entry name" value="LysM"/>
</dbReference>
<dbReference type="InterPro" id="IPR036779">
    <property type="entry name" value="LysM_dom_sf"/>
</dbReference>
<gene>
    <name evidence="4" type="ORF">CSW57_23390</name>
</gene>
<accession>A0A2G3PFZ7</accession>
<comment type="caution">
    <text evidence="4">The sequence shown here is derived from an EMBL/GenBank/DDBJ whole genome shotgun (WGS) entry which is preliminary data.</text>
</comment>
<dbReference type="EMBL" id="PEBD01000012">
    <property type="protein sequence ID" value="PHV64727.1"/>
    <property type="molecule type" value="Genomic_DNA"/>
</dbReference>
<organism evidence="4 5">
    <name type="scientific">Williamsia marianensis</name>
    <dbReference type="NCBI Taxonomy" id="85044"/>
    <lineage>
        <taxon>Bacteria</taxon>
        <taxon>Bacillati</taxon>
        <taxon>Actinomycetota</taxon>
        <taxon>Actinomycetes</taxon>
        <taxon>Mycobacteriales</taxon>
        <taxon>Nocardiaceae</taxon>
        <taxon>Williamsia</taxon>
    </lineage>
</organism>
<evidence type="ECO:0000256" key="1">
    <source>
        <dbReference type="SAM" id="MobiDB-lite"/>
    </source>
</evidence>
<evidence type="ECO:0000313" key="4">
    <source>
        <dbReference type="EMBL" id="PHV64727.1"/>
    </source>
</evidence>
<feature type="region of interest" description="Disordered" evidence="1">
    <location>
        <begin position="1"/>
        <end position="25"/>
    </location>
</feature>
<keyword evidence="2" id="KW-0812">Transmembrane</keyword>
<evidence type="ECO:0000259" key="3">
    <source>
        <dbReference type="PROSITE" id="PS51782"/>
    </source>
</evidence>
<dbReference type="PROSITE" id="PS51782">
    <property type="entry name" value="LYSM"/>
    <property type="match status" value="1"/>
</dbReference>
<evidence type="ECO:0000256" key="2">
    <source>
        <dbReference type="SAM" id="Phobius"/>
    </source>
</evidence>
<keyword evidence="2" id="KW-0472">Membrane</keyword>
<evidence type="ECO:0000313" key="5">
    <source>
        <dbReference type="Proteomes" id="UP000225108"/>
    </source>
</evidence>
<name>A0A2G3PFZ7_WILMA</name>
<dbReference type="RefSeq" id="WP_099384991.1">
    <property type="nucleotide sequence ID" value="NZ_PEBD01000012.1"/>
</dbReference>
<feature type="transmembrane region" description="Helical" evidence="2">
    <location>
        <begin position="82"/>
        <end position="103"/>
    </location>
</feature>